<dbReference type="AlphaFoldDB" id="A0AAJ1EXL0"/>
<comment type="caution">
    <text evidence="3">The sequence shown here is derived from an EMBL/GenBank/DDBJ whole genome shotgun (WGS) entry which is preliminary data.</text>
</comment>
<evidence type="ECO:0000313" key="3">
    <source>
        <dbReference type="EMBL" id="MCG4618144.1"/>
    </source>
</evidence>
<protein>
    <recommendedName>
        <fullName evidence="2">RNase H type-1 domain-containing protein</fullName>
    </recommendedName>
</protein>
<dbReference type="GO" id="GO:0003676">
    <property type="term" value="F:nucleic acid binding"/>
    <property type="evidence" value="ECO:0007669"/>
    <property type="project" value="InterPro"/>
</dbReference>
<accession>A0AAJ1EXL0</accession>
<sequence length="340" mass="37983">MTLTVAVDAYMLAEANLVGWAWAIDQENWACGYVEDSASITQAQFQAVFSFVRRCHQINEPLVIFTSSEYVAAVLQTWRHKWRSNNWQKLDGMPVTDLSIIRNIDHFLEGKSLQVACAGSKEQALLTQAHIYAREVVYAHRDGKEINLGPGISPELLSGNYRQNLEGLVVSECPMPKVEENIPDNVTKLPRNTQSPQTGTTWREGSNSGPVGVGGIGSLARGAAANLRAITQVVRDEDLRFQKYCARADRVKIRELMHPDFMSIGELGVPISRTEAAALLAEAPPSPSEVEVRELGPHTAQVIYFDSDSVQSWIWIRYQNNQARMIFQQITKRPPDIFGM</sequence>
<organism evidence="3 4">
    <name type="scientific">Varibaculum cambriense</name>
    <dbReference type="NCBI Taxonomy" id="184870"/>
    <lineage>
        <taxon>Bacteria</taxon>
        <taxon>Bacillati</taxon>
        <taxon>Actinomycetota</taxon>
        <taxon>Actinomycetes</taxon>
        <taxon>Actinomycetales</taxon>
        <taxon>Actinomycetaceae</taxon>
        <taxon>Varibaculum</taxon>
    </lineage>
</organism>
<dbReference type="InterPro" id="IPR036397">
    <property type="entry name" value="RNaseH_sf"/>
</dbReference>
<dbReference type="SUPFAM" id="SSF53098">
    <property type="entry name" value="Ribonuclease H-like"/>
    <property type="match status" value="1"/>
</dbReference>
<feature type="compositionally biased region" description="Polar residues" evidence="1">
    <location>
        <begin position="190"/>
        <end position="209"/>
    </location>
</feature>
<dbReference type="SUPFAM" id="SSF54427">
    <property type="entry name" value="NTF2-like"/>
    <property type="match status" value="1"/>
</dbReference>
<evidence type="ECO:0000313" key="4">
    <source>
        <dbReference type="Proteomes" id="UP001200537"/>
    </source>
</evidence>
<feature type="domain" description="RNase H type-1" evidence="2">
    <location>
        <begin position="6"/>
        <end position="115"/>
    </location>
</feature>
<feature type="region of interest" description="Disordered" evidence="1">
    <location>
        <begin position="180"/>
        <end position="209"/>
    </location>
</feature>
<gene>
    <name evidence="3" type="ORF">L0M99_06515</name>
</gene>
<dbReference type="EMBL" id="JAKNHJ010000011">
    <property type="protein sequence ID" value="MCG4618144.1"/>
    <property type="molecule type" value="Genomic_DNA"/>
</dbReference>
<evidence type="ECO:0000259" key="2">
    <source>
        <dbReference type="Pfam" id="PF00075"/>
    </source>
</evidence>
<dbReference type="InterPro" id="IPR002156">
    <property type="entry name" value="RNaseH_domain"/>
</dbReference>
<dbReference type="Gene3D" id="3.30.420.10">
    <property type="entry name" value="Ribonuclease H-like superfamily/Ribonuclease H"/>
    <property type="match status" value="1"/>
</dbReference>
<dbReference type="InterPro" id="IPR012337">
    <property type="entry name" value="RNaseH-like_sf"/>
</dbReference>
<proteinExistence type="predicted"/>
<dbReference type="Proteomes" id="UP001200537">
    <property type="component" value="Unassembled WGS sequence"/>
</dbReference>
<name>A0AAJ1EXL0_9ACTO</name>
<evidence type="ECO:0000256" key="1">
    <source>
        <dbReference type="SAM" id="MobiDB-lite"/>
    </source>
</evidence>
<reference evidence="3" key="1">
    <citation type="submission" date="2022-01" db="EMBL/GenBank/DDBJ databases">
        <title>Collection of gut derived symbiotic bacterial strains cultured from healthy donors.</title>
        <authorList>
            <person name="Lin H."/>
            <person name="Kohout C."/>
            <person name="Waligurski E."/>
            <person name="Pamer E.G."/>
        </authorList>
    </citation>
    <scope>NUCLEOTIDE SEQUENCE</scope>
    <source>
        <strain evidence="3">DFI.7.46</strain>
    </source>
</reference>
<dbReference type="InterPro" id="IPR032710">
    <property type="entry name" value="NTF2-like_dom_sf"/>
</dbReference>
<dbReference type="RefSeq" id="WP_238128132.1">
    <property type="nucleotide sequence ID" value="NZ_JAKNHJ010000011.1"/>
</dbReference>
<dbReference type="Pfam" id="PF00075">
    <property type="entry name" value="RNase_H"/>
    <property type="match status" value="1"/>
</dbReference>
<dbReference type="GO" id="GO:0004523">
    <property type="term" value="F:RNA-DNA hybrid ribonuclease activity"/>
    <property type="evidence" value="ECO:0007669"/>
    <property type="project" value="InterPro"/>
</dbReference>